<dbReference type="Proteomes" id="UP000077266">
    <property type="component" value="Unassembled WGS sequence"/>
</dbReference>
<gene>
    <name evidence="2" type="ORF">EXIGLDRAFT_846105</name>
</gene>
<dbReference type="GO" id="GO:0016787">
    <property type="term" value="F:hydrolase activity"/>
    <property type="evidence" value="ECO:0007669"/>
    <property type="project" value="UniProtKB-KW"/>
</dbReference>
<dbReference type="InParanoid" id="A0A165B5G3"/>
<dbReference type="PANTHER" id="PTHR13754">
    <property type="entry name" value="METALLO-BETA-LACTAMASE SUPERFAMILY PROTEIN"/>
    <property type="match status" value="1"/>
</dbReference>
<evidence type="ECO:0000313" key="3">
    <source>
        <dbReference type="Proteomes" id="UP000077266"/>
    </source>
</evidence>
<dbReference type="STRING" id="1314781.A0A165B5G3"/>
<proteinExistence type="predicted"/>
<dbReference type="InterPro" id="IPR041712">
    <property type="entry name" value="DHPS-like_MBL-fold"/>
</dbReference>
<reference evidence="2 3" key="1">
    <citation type="journal article" date="2016" name="Mol. Biol. Evol.">
        <title>Comparative Genomics of Early-Diverging Mushroom-Forming Fungi Provides Insights into the Origins of Lignocellulose Decay Capabilities.</title>
        <authorList>
            <person name="Nagy L.G."/>
            <person name="Riley R."/>
            <person name="Tritt A."/>
            <person name="Adam C."/>
            <person name="Daum C."/>
            <person name="Floudas D."/>
            <person name="Sun H."/>
            <person name="Yadav J.S."/>
            <person name="Pangilinan J."/>
            <person name="Larsson K.H."/>
            <person name="Matsuura K."/>
            <person name="Barry K."/>
            <person name="Labutti K."/>
            <person name="Kuo R."/>
            <person name="Ohm R.A."/>
            <person name="Bhattacharya S.S."/>
            <person name="Shirouzu T."/>
            <person name="Yoshinaga Y."/>
            <person name="Martin F.M."/>
            <person name="Grigoriev I.V."/>
            <person name="Hibbett D.S."/>
        </authorList>
    </citation>
    <scope>NUCLEOTIDE SEQUENCE [LARGE SCALE GENOMIC DNA]</scope>
    <source>
        <strain evidence="2 3">HHB12029</strain>
    </source>
</reference>
<keyword evidence="3" id="KW-1185">Reference proteome</keyword>
<name>A0A165B5G3_EXIGL</name>
<dbReference type="PANTHER" id="PTHR13754:SF13">
    <property type="entry name" value="METALLO-BETA-LACTAMASE SUPERFAMILY PROTEIN (AFU_ORTHOLOGUE AFUA_3G07630)"/>
    <property type="match status" value="1"/>
</dbReference>
<evidence type="ECO:0000259" key="1">
    <source>
        <dbReference type="Pfam" id="PF00753"/>
    </source>
</evidence>
<dbReference type="InterPro" id="IPR036866">
    <property type="entry name" value="RibonucZ/Hydroxyglut_hydro"/>
</dbReference>
<dbReference type="CDD" id="cd07713">
    <property type="entry name" value="DHPS-like_MBL-fold"/>
    <property type="match status" value="1"/>
</dbReference>
<dbReference type="SUPFAM" id="SSF56281">
    <property type="entry name" value="Metallo-hydrolase/oxidoreductase"/>
    <property type="match status" value="1"/>
</dbReference>
<dbReference type="EMBL" id="KV426550">
    <property type="protein sequence ID" value="KZV79863.1"/>
    <property type="molecule type" value="Genomic_DNA"/>
</dbReference>
<dbReference type="OrthoDB" id="1470350at2759"/>
<feature type="domain" description="Metallo-beta-lactamase" evidence="1">
    <location>
        <begin position="65"/>
        <end position="197"/>
    </location>
</feature>
<keyword evidence="2" id="KW-0378">Hydrolase</keyword>
<dbReference type="InterPro" id="IPR001279">
    <property type="entry name" value="Metallo-B-lactamas"/>
</dbReference>
<dbReference type="Gene3D" id="3.60.15.10">
    <property type="entry name" value="Ribonuclease Z/Hydroxyacylglutathione hydrolase-like"/>
    <property type="match status" value="1"/>
</dbReference>
<dbReference type="InterPro" id="IPR052926">
    <property type="entry name" value="Metallo-beta-lactamase_dom"/>
</dbReference>
<protein>
    <submittedName>
        <fullName evidence="2">Metallo-hydrolase/oxidoreductase</fullName>
    </submittedName>
</protein>
<sequence>MPDALETIDNLTFTILVDNSIEWMTQLPPGFAHEVRTHLQRDPPLDDVTGVPILDLPNFCCGAHGLSVLVETRKGNQTRTMLFDTGPDGRAIERNLAGLKVDTSPIERVVLSHWHSDHTGGLLAFLSLLPETARTSLVVDAHADRPTARGILPPGATKVLARLPADPTLTQIHDSGATLELYHGTEGHTVLGGTVWVSGEIPRAFEYEDGLKGSVAWDVEKKEWAADELIRDERYIVMDISGKGLVVFSACSHAGICNVLKDVKTRFPARPVHMVVGGLHLAGPELQYRVEPTVQYLKDEVRPDYVVPLHCTGFTTKVKLSEAFGERCVAAGTGIRVVVEATLS</sequence>
<evidence type="ECO:0000313" key="2">
    <source>
        <dbReference type="EMBL" id="KZV79863.1"/>
    </source>
</evidence>
<dbReference type="AlphaFoldDB" id="A0A165B5G3"/>
<accession>A0A165B5G3</accession>
<dbReference type="GO" id="GO:0016740">
    <property type="term" value="F:transferase activity"/>
    <property type="evidence" value="ECO:0007669"/>
    <property type="project" value="TreeGrafter"/>
</dbReference>
<organism evidence="2 3">
    <name type="scientific">Exidia glandulosa HHB12029</name>
    <dbReference type="NCBI Taxonomy" id="1314781"/>
    <lineage>
        <taxon>Eukaryota</taxon>
        <taxon>Fungi</taxon>
        <taxon>Dikarya</taxon>
        <taxon>Basidiomycota</taxon>
        <taxon>Agaricomycotina</taxon>
        <taxon>Agaricomycetes</taxon>
        <taxon>Auriculariales</taxon>
        <taxon>Exidiaceae</taxon>
        <taxon>Exidia</taxon>
    </lineage>
</organism>
<dbReference type="Pfam" id="PF00753">
    <property type="entry name" value="Lactamase_B"/>
    <property type="match status" value="1"/>
</dbReference>